<feature type="compositionally biased region" description="Basic and acidic residues" evidence="2">
    <location>
        <begin position="214"/>
        <end position="236"/>
    </location>
</feature>
<feature type="domain" description="UFSP1/2/DUB catalytic" evidence="3">
    <location>
        <begin position="376"/>
        <end position="595"/>
    </location>
</feature>
<reference evidence="4 5" key="1">
    <citation type="journal article" date="2011" name="Proc. Natl. Acad. Sci. U.S.A.">
        <title>Genome and transcriptome analyses of the mountain pine beetle-fungal symbiont Grosmannia clavigera, a lodgepole pine pathogen.</title>
        <authorList>
            <person name="DiGuistini S."/>
            <person name="Wang Y."/>
            <person name="Liao N.Y."/>
            <person name="Taylor G."/>
            <person name="Tanguay P."/>
            <person name="Feau N."/>
            <person name="Henrissat B."/>
            <person name="Chan S.K."/>
            <person name="Hesse-Orce U."/>
            <person name="Alamouti S.M."/>
            <person name="Tsui C.K.M."/>
            <person name="Docking R.T."/>
            <person name="Levasseur A."/>
            <person name="Haridas S."/>
            <person name="Robertson G."/>
            <person name="Birol I."/>
            <person name="Holt R.A."/>
            <person name="Marra M.A."/>
            <person name="Hamelin R.C."/>
            <person name="Hirst M."/>
            <person name="Jones S.J.M."/>
            <person name="Bohlmann J."/>
            <person name="Breuil C."/>
        </authorList>
    </citation>
    <scope>NUCLEOTIDE SEQUENCE [LARGE SCALE GENOMIC DNA]</scope>
    <source>
        <strain evidence="5">kw1407 / UAMH 11150</strain>
    </source>
</reference>
<feature type="region of interest" description="Disordered" evidence="2">
    <location>
        <begin position="1"/>
        <end position="53"/>
    </location>
</feature>
<feature type="compositionally biased region" description="Basic and acidic residues" evidence="2">
    <location>
        <begin position="88"/>
        <end position="97"/>
    </location>
</feature>
<evidence type="ECO:0000256" key="1">
    <source>
        <dbReference type="ARBA" id="ARBA00022801"/>
    </source>
</evidence>
<keyword evidence="5" id="KW-1185">Reference proteome</keyword>
<dbReference type="InParanoid" id="F0XM28"/>
<dbReference type="STRING" id="655863.F0XM28"/>
<evidence type="ECO:0000313" key="5">
    <source>
        <dbReference type="Proteomes" id="UP000007796"/>
    </source>
</evidence>
<protein>
    <submittedName>
        <fullName evidence="4">Duf1671 domain containing protein</fullName>
    </submittedName>
</protein>
<dbReference type="Gene3D" id="3.90.70.130">
    <property type="match status" value="1"/>
</dbReference>
<name>F0XM28_GROCL</name>
<dbReference type="InterPro" id="IPR012462">
    <property type="entry name" value="UFSP1/2_DUB_cat"/>
</dbReference>
<dbReference type="RefSeq" id="XP_014170682.1">
    <property type="nucleotide sequence ID" value="XM_014315207.1"/>
</dbReference>
<feature type="compositionally biased region" description="Acidic residues" evidence="2">
    <location>
        <begin position="98"/>
        <end position="113"/>
    </location>
</feature>
<dbReference type="Proteomes" id="UP000007796">
    <property type="component" value="Unassembled WGS sequence"/>
</dbReference>
<feature type="compositionally biased region" description="Basic and acidic residues" evidence="2">
    <location>
        <begin position="246"/>
        <end position="255"/>
    </location>
</feature>
<evidence type="ECO:0000313" key="4">
    <source>
        <dbReference type="EMBL" id="EFX01200.1"/>
    </source>
</evidence>
<feature type="compositionally biased region" description="Low complexity" evidence="2">
    <location>
        <begin position="126"/>
        <end position="144"/>
    </location>
</feature>
<dbReference type="eggNOG" id="KOG4696">
    <property type="taxonomic scope" value="Eukaryota"/>
</dbReference>
<feature type="compositionally biased region" description="Low complexity" evidence="2">
    <location>
        <begin position="299"/>
        <end position="312"/>
    </location>
</feature>
<sequence>MEQTHETEEAGAGAKAEAKPERPHGSMTGEHTSAPSGSDDVSSDDGASDHGGEANLVECKVDGCHEVIDLAGMMYHLDLHAALDCQEDGHEDGHVDEPAEADGDASEPEAESEAEGRAERKVRGNSQKPPHSSSSYKSFKSPKSSHAENRASVRVSSRRRNTGGSSHEANANRSVDVTADGNADERRRRHSQHAKHGHKSRPRAHTVDGIASHVDNDEHPRDRHRERRDRERTHVHSRDHRRIHSHEHDREHELETMTGTGSPGPMARRFSRSSRPSWWPFRSVLEHRRDMSIGKSRRPVSVSSKVKDSSGGTAVSTAAVPAKPKQRLGKAELGRYAHEERMPDWLAVYLKKEWGVCHNGVIPVLKQLLEQSPTTEYAYLCDPCVTHVSRLQKEGGFCGYRNIQTMVSYVVGAKFPGYNLFGDDLPNIFDIQNIIENAWDMGINASGRVETGGIRWTRKYIGTPEAMAMFRSLNIPCNVQAFNHRKTGRAAELMLREVERYFETGKYRMGRKVRATSLPPIYWQHPGHSLTIVGIEKTTAGQTNLLVFDPIFKDGSPIVRLIGRQRFEARYPDKLLQLYRRGPRYLGRFKAFELLKLDPRAEDVVQLDGDETPGPSSQ</sequence>
<accession>F0XM28</accession>
<dbReference type="OrthoDB" id="288987at2759"/>
<feature type="region of interest" description="Disordered" evidence="2">
    <location>
        <begin position="295"/>
        <end position="320"/>
    </location>
</feature>
<dbReference type="AlphaFoldDB" id="F0XM28"/>
<dbReference type="GO" id="GO:0016787">
    <property type="term" value="F:hydrolase activity"/>
    <property type="evidence" value="ECO:0007669"/>
    <property type="project" value="UniProtKB-KW"/>
</dbReference>
<feature type="compositionally biased region" description="Basic residues" evidence="2">
    <location>
        <begin position="187"/>
        <end position="204"/>
    </location>
</feature>
<dbReference type="HOGENOM" id="CLU_013053_3_0_1"/>
<organism evidence="5">
    <name type="scientific">Grosmannia clavigera (strain kw1407 / UAMH 11150)</name>
    <name type="common">Blue stain fungus</name>
    <name type="synonym">Graphiocladiella clavigera</name>
    <dbReference type="NCBI Taxonomy" id="655863"/>
    <lineage>
        <taxon>Eukaryota</taxon>
        <taxon>Fungi</taxon>
        <taxon>Dikarya</taxon>
        <taxon>Ascomycota</taxon>
        <taxon>Pezizomycotina</taxon>
        <taxon>Sordariomycetes</taxon>
        <taxon>Sordariomycetidae</taxon>
        <taxon>Ophiostomatales</taxon>
        <taxon>Ophiostomataceae</taxon>
        <taxon>Leptographium</taxon>
    </lineage>
</organism>
<keyword evidence="1" id="KW-0378">Hydrolase</keyword>
<gene>
    <name evidence="4" type="ORF">CMQ_6142</name>
</gene>
<dbReference type="Pfam" id="PF07910">
    <property type="entry name" value="Peptidase_C78"/>
    <property type="match status" value="1"/>
</dbReference>
<feature type="region of interest" description="Disordered" evidence="2">
    <location>
        <begin position="88"/>
        <end position="273"/>
    </location>
</feature>
<dbReference type="EMBL" id="GL629794">
    <property type="protein sequence ID" value="EFX01200.1"/>
    <property type="molecule type" value="Genomic_DNA"/>
</dbReference>
<proteinExistence type="predicted"/>
<evidence type="ECO:0000256" key="2">
    <source>
        <dbReference type="SAM" id="MobiDB-lite"/>
    </source>
</evidence>
<evidence type="ECO:0000259" key="3">
    <source>
        <dbReference type="Pfam" id="PF07910"/>
    </source>
</evidence>
<dbReference type="GeneID" id="25979543"/>